<proteinExistence type="predicted"/>
<feature type="coiled-coil region" evidence="1">
    <location>
        <begin position="15"/>
        <end position="42"/>
    </location>
</feature>
<evidence type="ECO:0000256" key="1">
    <source>
        <dbReference type="SAM" id="Coils"/>
    </source>
</evidence>
<keyword evidence="3" id="KW-1133">Transmembrane helix</keyword>
<dbReference type="AlphaFoldDB" id="A0A5S5CAL6"/>
<accession>A0A5S5CAL6</accession>
<feature type="compositionally biased region" description="Polar residues" evidence="2">
    <location>
        <begin position="104"/>
        <end position="120"/>
    </location>
</feature>
<keyword evidence="3" id="KW-0472">Membrane</keyword>
<reference evidence="4 5" key="1">
    <citation type="submission" date="2019-07" db="EMBL/GenBank/DDBJ databases">
        <title>Genomic Encyclopedia of Archaeal and Bacterial Type Strains, Phase II (KMG-II): from individual species to whole genera.</title>
        <authorList>
            <person name="Goeker M."/>
        </authorList>
    </citation>
    <scope>NUCLEOTIDE SEQUENCE [LARGE SCALE GENOMIC DNA]</scope>
    <source>
        <strain evidence="4 5">DSM 17527</strain>
    </source>
</reference>
<dbReference type="RefSeq" id="WP_148782028.1">
    <property type="nucleotide sequence ID" value="NZ_VNHU01000003.1"/>
</dbReference>
<comment type="caution">
    <text evidence="4">The sequence shown here is derived from an EMBL/GenBank/DDBJ whole genome shotgun (WGS) entry which is preliminary data.</text>
</comment>
<protein>
    <submittedName>
        <fullName evidence="4">Uncharacterized protein</fullName>
    </submittedName>
</protein>
<keyword evidence="3" id="KW-0812">Transmembrane</keyword>
<keyword evidence="1" id="KW-0175">Coiled coil</keyword>
<evidence type="ECO:0000256" key="3">
    <source>
        <dbReference type="SAM" id="Phobius"/>
    </source>
</evidence>
<evidence type="ECO:0000256" key="2">
    <source>
        <dbReference type="SAM" id="MobiDB-lite"/>
    </source>
</evidence>
<name>A0A5S5CAL6_9FLAO</name>
<feature type="region of interest" description="Disordered" evidence="2">
    <location>
        <begin position="99"/>
        <end position="120"/>
    </location>
</feature>
<keyword evidence="5" id="KW-1185">Reference proteome</keyword>
<dbReference type="OrthoDB" id="1159013at2"/>
<feature type="transmembrane region" description="Helical" evidence="3">
    <location>
        <begin position="44"/>
        <end position="63"/>
    </location>
</feature>
<dbReference type="EMBL" id="VNHU01000003">
    <property type="protein sequence ID" value="TYP75023.1"/>
    <property type="molecule type" value="Genomic_DNA"/>
</dbReference>
<sequence>MEKKEEELLGINYRLEKATVKLQNFEREFSSIAKNLKKARRHRFFLTVFFILLLLSAVTYLFVSETLFLESDKSDDLQVLQWQNDSLKEVVEKLKDKVSEKEQNTSIPNTNENNTTYSSDDSILTEEENVAILDLIEEDIRYDRKYAYVKNVRQRNNVNFIEVDFIEFYEGKKAVLKATEMEEAEYEIDKNNDTLFFLFKNYYIHNPELNTVILELSENVRVNMMNQSKNGFSIRAFQEIIKDNPVMILTVSNGIVYAIKKQDMP</sequence>
<dbReference type="Proteomes" id="UP000324376">
    <property type="component" value="Unassembled WGS sequence"/>
</dbReference>
<gene>
    <name evidence="4" type="ORF">BD809_10385</name>
</gene>
<evidence type="ECO:0000313" key="4">
    <source>
        <dbReference type="EMBL" id="TYP75023.1"/>
    </source>
</evidence>
<evidence type="ECO:0000313" key="5">
    <source>
        <dbReference type="Proteomes" id="UP000324376"/>
    </source>
</evidence>
<organism evidence="4 5">
    <name type="scientific">Aquimarina intermedia</name>
    <dbReference type="NCBI Taxonomy" id="350814"/>
    <lineage>
        <taxon>Bacteria</taxon>
        <taxon>Pseudomonadati</taxon>
        <taxon>Bacteroidota</taxon>
        <taxon>Flavobacteriia</taxon>
        <taxon>Flavobacteriales</taxon>
        <taxon>Flavobacteriaceae</taxon>
        <taxon>Aquimarina</taxon>
    </lineage>
</organism>